<comment type="caution">
    <text evidence="3">The sequence shown here is derived from an EMBL/GenBank/DDBJ whole genome shotgun (WGS) entry which is preliminary data.</text>
</comment>
<dbReference type="InterPro" id="IPR012341">
    <property type="entry name" value="6hp_glycosidase-like_sf"/>
</dbReference>
<dbReference type="SUPFAM" id="SSF48208">
    <property type="entry name" value="Six-hairpin glycosidases"/>
    <property type="match status" value="1"/>
</dbReference>
<dbReference type="InterPro" id="IPR008928">
    <property type="entry name" value="6-hairpin_glycosidase_sf"/>
</dbReference>
<dbReference type="InterPro" id="IPR008979">
    <property type="entry name" value="Galactose-bd-like_sf"/>
</dbReference>
<feature type="domain" description="Glycosyl hydrolase family 98 putative carbohydrate-binding module" evidence="2">
    <location>
        <begin position="671"/>
        <end position="811"/>
    </location>
</feature>
<dbReference type="Gene3D" id="2.60.120.1060">
    <property type="entry name" value="NPCBM/NEW2 domain"/>
    <property type="match status" value="2"/>
</dbReference>
<dbReference type="EMBL" id="PYHP01000066">
    <property type="protein sequence ID" value="PUA36877.1"/>
    <property type="molecule type" value="Genomic_DNA"/>
</dbReference>
<protein>
    <recommendedName>
        <fullName evidence="2">Glycosyl hydrolase family 98 putative carbohydrate-binding module domain-containing protein</fullName>
    </recommendedName>
</protein>
<keyword evidence="1" id="KW-0732">Signal</keyword>
<organism evidence="3 4">
    <name type="scientific">Paenibacillus elgii</name>
    <dbReference type="NCBI Taxonomy" id="189691"/>
    <lineage>
        <taxon>Bacteria</taxon>
        <taxon>Bacillati</taxon>
        <taxon>Bacillota</taxon>
        <taxon>Bacilli</taxon>
        <taxon>Bacillales</taxon>
        <taxon>Paenibacillaceae</taxon>
        <taxon>Paenibacillus</taxon>
    </lineage>
</organism>
<accession>A0A2T6FY77</accession>
<dbReference type="SUPFAM" id="SSF49785">
    <property type="entry name" value="Galactose-binding domain-like"/>
    <property type="match status" value="2"/>
</dbReference>
<dbReference type="Gene3D" id="1.50.10.10">
    <property type="match status" value="1"/>
</dbReference>
<dbReference type="InterPro" id="IPR038637">
    <property type="entry name" value="NPCBM_sf"/>
</dbReference>
<feature type="signal peptide" evidence="1">
    <location>
        <begin position="1"/>
        <end position="32"/>
    </location>
</feature>
<feature type="domain" description="Glycosyl hydrolase family 98 putative carbohydrate-binding module" evidence="2">
    <location>
        <begin position="91"/>
        <end position="238"/>
    </location>
</feature>
<dbReference type="AlphaFoldDB" id="A0A2T6FY77"/>
<sequence length="811" mass="89558">MLRKAREVKKVVLIASMVTGMLSNVAPVPAQAASSDLTLTSGNTSLNDYFNWAKARALSLDATLDNIKAARQSVGCTTTDGCEDPRVKNLYIGFVYLSDLNWVDGATSSGWGTVRKDRSVANNELNLNGVKFPSVRKGLGTHANSDIVYNLNGQYTRFTANVGVDNEVSAGNGSVQFQVFLDNATTPAFDSGKMIGGDAAKPVDVNITGVNVLKLKVTDAGDGISNDHADWVNAGVYKANYTPPLIPAYWGSYANDINQFREAFCVRDIAHQSAAGHLLNMDNQNYSMFNAFAKSAKSNTSNPYWPYWSFDFFGNGYYMDKDWRELPFPFEVVQKGYEQYLWTGQKKWIGLKDDGTIDPNSDLYTYYTNTLTSFMNNQDQNHNGVADETKQLATYHEDDPQGPDKLFESGDGIGSQYQALLAYSKILQARGDATGATTYLTKANNLRSYFESYWYSGDRYVRGITINDTRKTDFGNENSFFMPLKLITDQGTRTDSYLNFIDQSITAKALNGEALTYIPEMFYLHGKNDLAWKWMKVIINNNQNKYMYPENAFLFVSNTITGMMGVQPDAPNQKVATVPRLTSEVPWVQADHVRIGGNDLKVRHDGNYKTTLTNNSGAAINWEAQFYVNSSHLEVANGTTTSTQTASHKDLNGKNVSYVTVSVPAGGSVTVEAPYYLSDMNPTIVNGKMNLDRSIDNHILKLKNKTYAKGIGTHANSEIRYNLNGEYTTFTATVGVDDEVATGYGTVKFQVFLDNNTTPAFENTAAMKSGDTPVNINVNVTGKNTLRLVVTDNGDGITNDHADWAEAKLIK</sequence>
<feature type="chain" id="PRO_5015426276" description="Glycosyl hydrolase family 98 putative carbohydrate-binding module domain-containing protein" evidence="1">
    <location>
        <begin position="33"/>
        <end position="811"/>
    </location>
</feature>
<reference evidence="3 4" key="1">
    <citation type="submission" date="2018-03" db="EMBL/GenBank/DDBJ databases">
        <title>Genome sequence of Paenibacillus elgii strain AC13 an antimicrobial compound producing bacteria.</title>
        <authorList>
            <person name="Kurokawa A.S."/>
            <person name="Araujo J.F."/>
            <person name="Costa R.A."/>
            <person name="Ortega D.B."/>
            <person name="Pires A.S."/>
            <person name="Pappas G.J.Jr."/>
            <person name="Franco O.L."/>
            <person name="Barreto C."/>
            <person name="Magalhaes B.S."/>
            <person name="Kruger R.H."/>
        </authorList>
    </citation>
    <scope>NUCLEOTIDE SEQUENCE [LARGE SCALE GENOMIC DNA]</scope>
    <source>
        <strain evidence="3 4">AC13</strain>
    </source>
</reference>
<proteinExistence type="predicted"/>
<dbReference type="RefSeq" id="WP_108533364.1">
    <property type="nucleotide sequence ID" value="NZ_PYHP01000066.1"/>
</dbReference>
<evidence type="ECO:0000313" key="3">
    <source>
        <dbReference type="EMBL" id="PUA36877.1"/>
    </source>
</evidence>
<name>A0A2T6FY77_9BACL</name>
<evidence type="ECO:0000256" key="1">
    <source>
        <dbReference type="SAM" id="SignalP"/>
    </source>
</evidence>
<dbReference type="SMART" id="SM00776">
    <property type="entry name" value="NPCBM"/>
    <property type="match status" value="2"/>
</dbReference>
<evidence type="ECO:0000259" key="2">
    <source>
        <dbReference type="SMART" id="SM00776"/>
    </source>
</evidence>
<dbReference type="Proteomes" id="UP000244184">
    <property type="component" value="Unassembled WGS sequence"/>
</dbReference>
<evidence type="ECO:0000313" key="4">
    <source>
        <dbReference type="Proteomes" id="UP000244184"/>
    </source>
</evidence>
<dbReference type="Pfam" id="PF08305">
    <property type="entry name" value="NPCBM"/>
    <property type="match status" value="2"/>
</dbReference>
<dbReference type="InterPro" id="IPR013222">
    <property type="entry name" value="Glyco_hyd_98_carb-bd"/>
</dbReference>
<gene>
    <name evidence="3" type="ORF">C8Z91_22995</name>
</gene>
<dbReference type="GO" id="GO:0005975">
    <property type="term" value="P:carbohydrate metabolic process"/>
    <property type="evidence" value="ECO:0007669"/>
    <property type="project" value="InterPro"/>
</dbReference>